<dbReference type="InterPro" id="IPR017927">
    <property type="entry name" value="FAD-bd_FR_type"/>
</dbReference>
<dbReference type="SUPFAM" id="SSF63380">
    <property type="entry name" value="Riboflavin synthase domain-like"/>
    <property type="match status" value="1"/>
</dbReference>
<evidence type="ECO:0000313" key="2">
    <source>
        <dbReference type="EMBL" id="MFD2697378.1"/>
    </source>
</evidence>
<dbReference type="EMBL" id="JBHULZ010000023">
    <property type="protein sequence ID" value="MFD2697378.1"/>
    <property type="molecule type" value="Genomic_DNA"/>
</dbReference>
<dbReference type="PANTHER" id="PTHR47354:SF5">
    <property type="entry name" value="PROTEIN RFBI"/>
    <property type="match status" value="1"/>
</dbReference>
<dbReference type="InterPro" id="IPR050415">
    <property type="entry name" value="MRET"/>
</dbReference>
<organism evidence="2 3">
    <name type="scientific">Mesonia sediminis</name>
    <dbReference type="NCBI Taxonomy" id="1703946"/>
    <lineage>
        <taxon>Bacteria</taxon>
        <taxon>Pseudomonadati</taxon>
        <taxon>Bacteroidota</taxon>
        <taxon>Flavobacteriia</taxon>
        <taxon>Flavobacteriales</taxon>
        <taxon>Flavobacteriaceae</taxon>
        <taxon>Mesonia</taxon>
    </lineage>
</organism>
<dbReference type="PANTHER" id="PTHR47354">
    <property type="entry name" value="NADH OXIDOREDUCTASE HCR"/>
    <property type="match status" value="1"/>
</dbReference>
<dbReference type="Gene3D" id="2.40.30.10">
    <property type="entry name" value="Translation factors"/>
    <property type="match status" value="1"/>
</dbReference>
<dbReference type="PRINTS" id="PR00410">
    <property type="entry name" value="PHEHYDRXLASE"/>
</dbReference>
<dbReference type="RefSeq" id="WP_379045118.1">
    <property type="nucleotide sequence ID" value="NZ_JBHULZ010000023.1"/>
</dbReference>
<proteinExistence type="predicted"/>
<dbReference type="InterPro" id="IPR017938">
    <property type="entry name" value="Riboflavin_synthase-like_b-brl"/>
</dbReference>
<dbReference type="Gene3D" id="3.40.50.80">
    <property type="entry name" value="Nucleotide-binding domain of ferredoxin-NADP reductase (FNR) module"/>
    <property type="match status" value="1"/>
</dbReference>
<evidence type="ECO:0000313" key="3">
    <source>
        <dbReference type="Proteomes" id="UP001597357"/>
    </source>
</evidence>
<name>A0ABW5SDH8_9FLAO</name>
<keyword evidence="3" id="KW-1185">Reference proteome</keyword>
<evidence type="ECO:0000259" key="1">
    <source>
        <dbReference type="PROSITE" id="PS51384"/>
    </source>
</evidence>
<comment type="caution">
    <text evidence="2">The sequence shown here is derived from an EMBL/GenBank/DDBJ whole genome shotgun (WGS) entry which is preliminary data.</text>
</comment>
<dbReference type="InterPro" id="IPR008333">
    <property type="entry name" value="Cbr1-like_FAD-bd_dom"/>
</dbReference>
<protein>
    <submittedName>
        <fullName evidence="2">FAD-binding oxidoreductase</fullName>
    </submittedName>
</protein>
<gene>
    <name evidence="2" type="ORF">ACFSQ0_05190</name>
</gene>
<accession>A0ABW5SDH8</accession>
<dbReference type="Pfam" id="PF00175">
    <property type="entry name" value="NAD_binding_1"/>
    <property type="match status" value="1"/>
</dbReference>
<feature type="domain" description="FAD-binding FR-type" evidence="1">
    <location>
        <begin position="1"/>
        <end position="101"/>
    </location>
</feature>
<dbReference type="PROSITE" id="PS51384">
    <property type="entry name" value="FAD_FR"/>
    <property type="match status" value="1"/>
</dbReference>
<dbReference type="Pfam" id="PF00970">
    <property type="entry name" value="FAD_binding_6"/>
    <property type="match status" value="1"/>
</dbReference>
<dbReference type="Proteomes" id="UP001597357">
    <property type="component" value="Unassembled WGS sequence"/>
</dbReference>
<dbReference type="InterPro" id="IPR001433">
    <property type="entry name" value="OxRdtase_FAD/NAD-bd"/>
</dbReference>
<dbReference type="SUPFAM" id="SSF52343">
    <property type="entry name" value="Ferredoxin reductase-like, C-terminal NADP-linked domain"/>
    <property type="match status" value="1"/>
</dbReference>
<dbReference type="InterPro" id="IPR039261">
    <property type="entry name" value="FNR_nucleotide-bd"/>
</dbReference>
<reference evidence="3" key="1">
    <citation type="journal article" date="2019" name="Int. J. Syst. Evol. Microbiol.">
        <title>The Global Catalogue of Microorganisms (GCM) 10K type strain sequencing project: providing services to taxonomists for standard genome sequencing and annotation.</title>
        <authorList>
            <consortium name="The Broad Institute Genomics Platform"/>
            <consortium name="The Broad Institute Genome Sequencing Center for Infectious Disease"/>
            <person name="Wu L."/>
            <person name="Ma J."/>
        </authorList>
    </citation>
    <scope>NUCLEOTIDE SEQUENCE [LARGE SCALE GENOMIC DNA]</scope>
    <source>
        <strain evidence="3">KCTC 42255</strain>
    </source>
</reference>
<sequence length="222" mass="25861">MTYELDILSIKTLTHNVKRFRISKPNNYIFIPGQATNVAINKPGWRDKKRAFTITSLPDDESLELIIKIYPEHNGVTKALNDLRPGNQLLLEEPWGKLTYKGPGLFIAGGTGITPFLAIFRMLEQQNKLEKIKLLYANKTSKDIIQENELSILLEERVQFILTNEDKSEYKKAYLDLDFLRHKIQNKQQYFYVCGPAEMTKHIRQYLKTMAVEEHFIILDDQ</sequence>